<dbReference type="EMBL" id="JAACJL010000017">
    <property type="protein sequence ID" value="KAF4618616.1"/>
    <property type="molecule type" value="Genomic_DNA"/>
</dbReference>
<feature type="region of interest" description="Disordered" evidence="1">
    <location>
        <begin position="1"/>
        <end position="26"/>
    </location>
</feature>
<dbReference type="AlphaFoldDB" id="A0A8H4QWR6"/>
<dbReference type="Proteomes" id="UP000521872">
    <property type="component" value="Unassembled WGS sequence"/>
</dbReference>
<evidence type="ECO:0008006" key="4">
    <source>
        <dbReference type="Google" id="ProtNLM"/>
    </source>
</evidence>
<reference evidence="2 3" key="1">
    <citation type="submission" date="2019-12" db="EMBL/GenBank/DDBJ databases">
        <authorList>
            <person name="Floudas D."/>
            <person name="Bentzer J."/>
            <person name="Ahren D."/>
            <person name="Johansson T."/>
            <person name="Persson P."/>
            <person name="Tunlid A."/>
        </authorList>
    </citation>
    <scope>NUCLEOTIDE SEQUENCE [LARGE SCALE GENOMIC DNA]</scope>
    <source>
        <strain evidence="2 3">CBS 102.39</strain>
    </source>
</reference>
<evidence type="ECO:0000313" key="2">
    <source>
        <dbReference type="EMBL" id="KAF4618616.1"/>
    </source>
</evidence>
<accession>A0A8H4QWR6</accession>
<keyword evidence="3" id="KW-1185">Reference proteome</keyword>
<comment type="caution">
    <text evidence="2">The sequence shown here is derived from an EMBL/GenBank/DDBJ whole genome shotgun (WGS) entry which is preliminary data.</text>
</comment>
<organism evidence="2 3">
    <name type="scientific">Agrocybe pediades</name>
    <dbReference type="NCBI Taxonomy" id="84607"/>
    <lineage>
        <taxon>Eukaryota</taxon>
        <taxon>Fungi</taxon>
        <taxon>Dikarya</taxon>
        <taxon>Basidiomycota</taxon>
        <taxon>Agaricomycotina</taxon>
        <taxon>Agaricomycetes</taxon>
        <taxon>Agaricomycetidae</taxon>
        <taxon>Agaricales</taxon>
        <taxon>Agaricineae</taxon>
        <taxon>Strophariaceae</taxon>
        <taxon>Agrocybe</taxon>
    </lineage>
</organism>
<evidence type="ECO:0000313" key="3">
    <source>
        <dbReference type="Proteomes" id="UP000521872"/>
    </source>
</evidence>
<name>A0A8H4QWR6_9AGAR</name>
<gene>
    <name evidence="2" type="ORF">D9613_009815</name>
</gene>
<protein>
    <recommendedName>
        <fullName evidence="4">F-box domain-containing protein</fullName>
    </recommendedName>
</protein>
<evidence type="ECO:0000256" key="1">
    <source>
        <dbReference type="SAM" id="MobiDB-lite"/>
    </source>
</evidence>
<sequence>MPDNAMPQPKGNAPCHPDKGPSDYDDPPSIFSLPTEIFFDIVAVGKQAAEEDEGTRNSLKAYQLSISQTSQFFRQIALHSPLIWTSIFVAATTKVDWLAHCLKGSGHHPLDIHLELERDDPITHVVHLNHVLDIMAHASHRWKTLTIKSAFEHAANPIVRRLCSHQAPVLEHLAIHVDDTDCITSATFQEYVYGNVNRPHIFQNDAAPNLKSVHLRDKALLAFRPPVKAVVTLRLEDRRHTNIPYVIVRQLMIYPAFLTHLWLDGELIGQHGDAWPGRTDIIEMPRLRWLRLRSITHRMYPGILLGLETPSLGTLILEDTMMDDLQPLWDFARPDRYAKLHHLELINADLHFSCPMMKTFLNITSFSDSTVTCSRSRIAGMLIRGPCIRTAEEEEGTFIRWPHLKHMTFKSSGTEDESGRVVKLAKARMAIGLPLSSIRLGSRVYNSEGVLVAM</sequence>
<proteinExistence type="predicted"/>